<organism evidence="1">
    <name type="scientific">marine sediment metagenome</name>
    <dbReference type="NCBI Taxonomy" id="412755"/>
    <lineage>
        <taxon>unclassified sequences</taxon>
        <taxon>metagenomes</taxon>
        <taxon>ecological metagenomes</taxon>
    </lineage>
</organism>
<evidence type="ECO:0000313" key="1">
    <source>
        <dbReference type="EMBL" id="KKM93218.1"/>
    </source>
</evidence>
<name>A0A0F9LIF5_9ZZZZ</name>
<protein>
    <submittedName>
        <fullName evidence="1">Uncharacterized protein</fullName>
    </submittedName>
</protein>
<accession>A0A0F9LIF5</accession>
<dbReference type="EMBL" id="LAZR01006296">
    <property type="protein sequence ID" value="KKM93218.1"/>
    <property type="molecule type" value="Genomic_DNA"/>
</dbReference>
<dbReference type="AlphaFoldDB" id="A0A0F9LIF5"/>
<gene>
    <name evidence="1" type="ORF">LCGC14_1210620</name>
</gene>
<reference evidence="1" key="1">
    <citation type="journal article" date="2015" name="Nature">
        <title>Complex archaea that bridge the gap between prokaryotes and eukaryotes.</title>
        <authorList>
            <person name="Spang A."/>
            <person name="Saw J.H."/>
            <person name="Jorgensen S.L."/>
            <person name="Zaremba-Niedzwiedzka K."/>
            <person name="Martijn J."/>
            <person name="Lind A.E."/>
            <person name="van Eijk R."/>
            <person name="Schleper C."/>
            <person name="Guy L."/>
            <person name="Ettema T.J."/>
        </authorList>
    </citation>
    <scope>NUCLEOTIDE SEQUENCE</scope>
</reference>
<sequence length="60" mass="7083">LISFRKIYINTQKAMHRGSQYYLSEKERIQIKHAAERLTELEEKISKADLCYLGVLGLRE</sequence>
<proteinExistence type="predicted"/>
<feature type="non-terminal residue" evidence="1">
    <location>
        <position position="1"/>
    </location>
</feature>
<comment type="caution">
    <text evidence="1">The sequence shown here is derived from an EMBL/GenBank/DDBJ whole genome shotgun (WGS) entry which is preliminary data.</text>
</comment>